<dbReference type="AlphaFoldDB" id="A0A375H925"/>
<dbReference type="EMBL" id="LT984806">
    <property type="protein sequence ID" value="SPD46700.1"/>
    <property type="molecule type" value="Genomic_DNA"/>
</dbReference>
<evidence type="ECO:0000313" key="2">
    <source>
        <dbReference type="Proteomes" id="UP000255168"/>
    </source>
</evidence>
<proteinExistence type="predicted"/>
<name>A0A375H925_9BURK</name>
<accession>A0A375H925</accession>
<dbReference type="Proteomes" id="UP000255168">
    <property type="component" value="Chromosome I"/>
</dbReference>
<evidence type="ECO:0000313" key="1">
    <source>
        <dbReference type="EMBL" id="SPD46700.1"/>
    </source>
</evidence>
<protein>
    <submittedName>
        <fullName evidence="1">Uncharacterized protein</fullName>
    </submittedName>
</protein>
<sequence>MGLSRRLNVPATTHVNGGLWPTRDDWVPQTASHISQGPSVTRANARQSSLFRFPTAARSDVRFPVITSCQLHCRVIWSHSRR</sequence>
<gene>
    <name evidence="1" type="ORF">CBM2607_11640</name>
</gene>
<reference evidence="1 2" key="1">
    <citation type="submission" date="2018-01" db="EMBL/GenBank/DDBJ databases">
        <authorList>
            <person name="Clerissi C."/>
        </authorList>
    </citation>
    <scope>NUCLEOTIDE SEQUENCE [LARGE SCALE GENOMIC DNA]</scope>
    <source>
        <strain evidence="1">Cupriavidus taiwanensis STM 6160</strain>
    </source>
</reference>
<organism evidence="1 2">
    <name type="scientific">Cupriavidus neocaledonicus</name>
    <dbReference type="NCBI Taxonomy" id="1040979"/>
    <lineage>
        <taxon>Bacteria</taxon>
        <taxon>Pseudomonadati</taxon>
        <taxon>Pseudomonadota</taxon>
        <taxon>Betaproteobacteria</taxon>
        <taxon>Burkholderiales</taxon>
        <taxon>Burkholderiaceae</taxon>
        <taxon>Cupriavidus</taxon>
    </lineage>
</organism>